<protein>
    <submittedName>
        <fullName evidence="2">Uncharacterized protein</fullName>
    </submittedName>
</protein>
<name>A0A399T1D6_9BACT</name>
<feature type="transmembrane region" description="Helical" evidence="1">
    <location>
        <begin position="24"/>
        <end position="49"/>
    </location>
</feature>
<sequence length="169" mass="19678">MRTSKYQMRRGLSKTDRKVLRTQYINVLGLCVLVFVLTTVVGVTIYELFFDLNPDALHTKMMIYVSMGTLILSIMLYFLISHKYYRDLQFNEKIQLTKTLTGKSKTADYAASVRGNSMSKTYTVRFEFLVDDIKFNVDKELFERCAEGDKLIFNYALKSHYLLSIEKAD</sequence>
<dbReference type="AlphaFoldDB" id="A0A399T1D6"/>
<keyword evidence="1" id="KW-0812">Transmembrane</keyword>
<comment type="caution">
    <text evidence="2">The sequence shown here is derived from an EMBL/GenBank/DDBJ whole genome shotgun (WGS) entry which is preliminary data.</text>
</comment>
<keyword evidence="1" id="KW-0472">Membrane</keyword>
<evidence type="ECO:0000313" key="2">
    <source>
        <dbReference type="EMBL" id="RIJ48834.1"/>
    </source>
</evidence>
<keyword evidence="1" id="KW-1133">Transmembrane helix</keyword>
<gene>
    <name evidence="2" type="ORF">D1614_09935</name>
</gene>
<reference evidence="2 3" key="1">
    <citation type="submission" date="2018-08" db="EMBL/GenBank/DDBJ databases">
        <title>Pallidiluteibacterium maritimus gen. nov., sp. nov., isolated from coastal sediment.</title>
        <authorList>
            <person name="Zhou L.Y."/>
        </authorList>
    </citation>
    <scope>NUCLEOTIDE SEQUENCE [LARGE SCALE GENOMIC DNA]</scope>
    <source>
        <strain evidence="2 3">XSD2</strain>
    </source>
</reference>
<keyword evidence="3" id="KW-1185">Reference proteome</keyword>
<evidence type="ECO:0000256" key="1">
    <source>
        <dbReference type="SAM" id="Phobius"/>
    </source>
</evidence>
<accession>A0A399T1D6</accession>
<dbReference type="RefSeq" id="WP_119437754.1">
    <property type="nucleotide sequence ID" value="NZ_QWGR01000004.1"/>
</dbReference>
<feature type="transmembrane region" description="Helical" evidence="1">
    <location>
        <begin position="61"/>
        <end position="80"/>
    </location>
</feature>
<dbReference type="EMBL" id="QWGR01000004">
    <property type="protein sequence ID" value="RIJ48834.1"/>
    <property type="molecule type" value="Genomic_DNA"/>
</dbReference>
<dbReference type="Proteomes" id="UP000265926">
    <property type="component" value="Unassembled WGS sequence"/>
</dbReference>
<organism evidence="2 3">
    <name type="scientific">Maribellus luteus</name>
    <dbReference type="NCBI Taxonomy" id="2305463"/>
    <lineage>
        <taxon>Bacteria</taxon>
        <taxon>Pseudomonadati</taxon>
        <taxon>Bacteroidota</taxon>
        <taxon>Bacteroidia</taxon>
        <taxon>Marinilabiliales</taxon>
        <taxon>Prolixibacteraceae</taxon>
        <taxon>Maribellus</taxon>
    </lineage>
</organism>
<evidence type="ECO:0000313" key="3">
    <source>
        <dbReference type="Proteomes" id="UP000265926"/>
    </source>
</evidence>
<dbReference type="OrthoDB" id="1121342at2"/>
<proteinExistence type="predicted"/>